<evidence type="ECO:0000313" key="2">
    <source>
        <dbReference type="EMBL" id="MFD2839936.1"/>
    </source>
</evidence>
<dbReference type="RefSeq" id="WP_377465543.1">
    <property type="nucleotide sequence ID" value="NZ_JBHUOP010000002.1"/>
</dbReference>
<comment type="caution">
    <text evidence="2">The sequence shown here is derived from an EMBL/GenBank/DDBJ whole genome shotgun (WGS) entry which is preliminary data.</text>
</comment>
<accession>A0ABW5XFD2</accession>
<dbReference type="EMBL" id="JBHUOP010000002">
    <property type="protein sequence ID" value="MFD2839936.1"/>
    <property type="molecule type" value="Genomic_DNA"/>
</dbReference>
<dbReference type="InterPro" id="IPR036291">
    <property type="entry name" value="NAD(P)-bd_dom_sf"/>
</dbReference>
<dbReference type="InterPro" id="IPR016040">
    <property type="entry name" value="NAD(P)-bd_dom"/>
</dbReference>
<sequence>MSSIAVVGGHGKIALKLHPLLVEAGHTPIALVRSEDYREELERLGATMRVLDIENATLQDFEYALKGVDVVVFSAGGGPDGSIERKRTVDLEGSLSSQMAASNLGIQRFIQVSAIRVDEPTPEDSSAVWEAYVDAKAQADKALRASGLKWTILRPGQLTDKEPTGSIELGGQVDTGPITRGDVAAVIAAAIDNDATIGRQWELVNGSVPIVQAIAEATAPR</sequence>
<protein>
    <submittedName>
        <fullName evidence="2">NAD(P)H-binding protein</fullName>
    </submittedName>
</protein>
<gene>
    <name evidence="2" type="ORF">ACFSYH_05045</name>
</gene>
<evidence type="ECO:0000313" key="3">
    <source>
        <dbReference type="Proteomes" id="UP001597391"/>
    </source>
</evidence>
<proteinExistence type="predicted"/>
<dbReference type="Proteomes" id="UP001597391">
    <property type="component" value="Unassembled WGS sequence"/>
</dbReference>
<organism evidence="2 3">
    <name type="scientific">Populibacterium corticicola</name>
    <dbReference type="NCBI Taxonomy" id="1812826"/>
    <lineage>
        <taxon>Bacteria</taxon>
        <taxon>Bacillati</taxon>
        <taxon>Actinomycetota</taxon>
        <taxon>Actinomycetes</taxon>
        <taxon>Micrococcales</taxon>
        <taxon>Jonesiaceae</taxon>
        <taxon>Populibacterium</taxon>
    </lineage>
</organism>
<reference evidence="3" key="1">
    <citation type="journal article" date="2019" name="Int. J. Syst. Evol. Microbiol.">
        <title>The Global Catalogue of Microorganisms (GCM) 10K type strain sequencing project: providing services to taxonomists for standard genome sequencing and annotation.</title>
        <authorList>
            <consortium name="The Broad Institute Genomics Platform"/>
            <consortium name="The Broad Institute Genome Sequencing Center for Infectious Disease"/>
            <person name="Wu L."/>
            <person name="Ma J."/>
        </authorList>
    </citation>
    <scope>NUCLEOTIDE SEQUENCE [LARGE SCALE GENOMIC DNA]</scope>
    <source>
        <strain evidence="3">KCTC 33576</strain>
    </source>
</reference>
<feature type="domain" description="NAD(P)-binding" evidence="1">
    <location>
        <begin position="8"/>
        <end position="193"/>
    </location>
</feature>
<evidence type="ECO:0000259" key="1">
    <source>
        <dbReference type="Pfam" id="PF13460"/>
    </source>
</evidence>
<dbReference type="SUPFAM" id="SSF51735">
    <property type="entry name" value="NAD(P)-binding Rossmann-fold domains"/>
    <property type="match status" value="1"/>
</dbReference>
<dbReference type="PANTHER" id="PTHR15020">
    <property type="entry name" value="FLAVIN REDUCTASE-RELATED"/>
    <property type="match status" value="1"/>
</dbReference>
<keyword evidence="3" id="KW-1185">Reference proteome</keyword>
<dbReference type="Pfam" id="PF13460">
    <property type="entry name" value="NAD_binding_10"/>
    <property type="match status" value="1"/>
</dbReference>
<dbReference type="Gene3D" id="3.40.50.720">
    <property type="entry name" value="NAD(P)-binding Rossmann-like Domain"/>
    <property type="match status" value="1"/>
</dbReference>
<name>A0ABW5XFD2_9MICO</name>
<dbReference type="PANTHER" id="PTHR15020:SF50">
    <property type="entry name" value="UPF0659 PROTEIN YMR090W"/>
    <property type="match status" value="1"/>
</dbReference>